<comment type="caution">
    <text evidence="1">The sequence shown here is derived from an EMBL/GenBank/DDBJ whole genome shotgun (WGS) entry which is preliminary data.</text>
</comment>
<evidence type="ECO:0000313" key="1">
    <source>
        <dbReference type="EMBL" id="KAJ3556086.1"/>
    </source>
</evidence>
<name>A0ACC1T8W9_9APHY</name>
<protein>
    <submittedName>
        <fullName evidence="1">Uncharacterized protein</fullName>
    </submittedName>
</protein>
<proteinExistence type="predicted"/>
<accession>A0ACC1T8W9</accession>
<keyword evidence="2" id="KW-1185">Reference proteome</keyword>
<gene>
    <name evidence="1" type="ORF">NM688_g2218</name>
</gene>
<dbReference type="EMBL" id="JANHOG010000272">
    <property type="protein sequence ID" value="KAJ3556086.1"/>
    <property type="molecule type" value="Genomic_DNA"/>
</dbReference>
<dbReference type="Proteomes" id="UP001148662">
    <property type="component" value="Unassembled WGS sequence"/>
</dbReference>
<reference evidence="1" key="1">
    <citation type="submission" date="2022-07" db="EMBL/GenBank/DDBJ databases">
        <title>Genome Sequence of Phlebia brevispora.</title>
        <authorList>
            <person name="Buettner E."/>
        </authorList>
    </citation>
    <scope>NUCLEOTIDE SEQUENCE</scope>
    <source>
        <strain evidence="1">MPL23</strain>
    </source>
</reference>
<sequence>MVVRCDFICDARGLPSLPFDGDPANPDGDNINLLYKYIVNMPLSFPDYISADARNLLSIMLVPSRSCWSPIPEHRPNRQAIMAHQWPALYAHLFDRTVDKLEETAMEQHRQKRLAYQKQMRQQAVVDSTSSKMARSQSAAVIPNGGRHSSRQRAQP</sequence>
<organism evidence="1 2">
    <name type="scientific">Phlebia brevispora</name>
    <dbReference type="NCBI Taxonomy" id="194682"/>
    <lineage>
        <taxon>Eukaryota</taxon>
        <taxon>Fungi</taxon>
        <taxon>Dikarya</taxon>
        <taxon>Basidiomycota</taxon>
        <taxon>Agaricomycotina</taxon>
        <taxon>Agaricomycetes</taxon>
        <taxon>Polyporales</taxon>
        <taxon>Meruliaceae</taxon>
        <taxon>Phlebia</taxon>
    </lineage>
</organism>
<evidence type="ECO:0000313" key="2">
    <source>
        <dbReference type="Proteomes" id="UP001148662"/>
    </source>
</evidence>